<dbReference type="SMART" id="SM00863">
    <property type="entry name" value="tRNA_SAD"/>
    <property type="match status" value="1"/>
</dbReference>
<keyword evidence="6 11" id="KW-0862">Zinc</keyword>
<dbReference type="HAMAP" id="MF_00036_B">
    <property type="entry name" value="Ala_tRNA_synth_B"/>
    <property type="match status" value="1"/>
</dbReference>
<dbReference type="GO" id="GO:0045892">
    <property type="term" value="P:negative regulation of DNA-templated transcription"/>
    <property type="evidence" value="ECO:0007669"/>
    <property type="project" value="TreeGrafter"/>
</dbReference>
<keyword evidence="9 11" id="KW-0648">Protein biosynthesis</keyword>
<dbReference type="SUPFAM" id="SSF55186">
    <property type="entry name" value="ThrRS/AlaRS common domain"/>
    <property type="match status" value="1"/>
</dbReference>
<keyword evidence="2 11" id="KW-0820">tRNA-binding</keyword>
<feature type="domain" description="Alanyl-transfer RNA synthetases family profile" evidence="12">
    <location>
        <begin position="5"/>
        <end position="726"/>
    </location>
</feature>
<dbReference type="InterPro" id="IPR050058">
    <property type="entry name" value="Ala-tRNA_ligase"/>
</dbReference>
<evidence type="ECO:0000256" key="4">
    <source>
        <dbReference type="ARBA" id="ARBA00022723"/>
    </source>
</evidence>
<comment type="cofactor">
    <cofactor evidence="11">
        <name>Zn(2+)</name>
        <dbReference type="ChEBI" id="CHEBI:29105"/>
    </cofactor>
    <text evidence="11">Binds 1 zinc ion per subunit.</text>
</comment>
<dbReference type="PANTHER" id="PTHR11777">
    <property type="entry name" value="ALANYL-TRNA SYNTHETASE"/>
    <property type="match status" value="1"/>
</dbReference>
<feature type="binding site" evidence="11">
    <location>
        <position position="687"/>
    </location>
    <ligand>
        <name>Zn(2+)</name>
        <dbReference type="ChEBI" id="CHEBI:29105"/>
    </ligand>
</feature>
<evidence type="ECO:0000256" key="3">
    <source>
        <dbReference type="ARBA" id="ARBA00022598"/>
    </source>
</evidence>
<dbReference type="Gene3D" id="3.30.54.20">
    <property type="match status" value="1"/>
</dbReference>
<evidence type="ECO:0000313" key="14">
    <source>
        <dbReference type="Proteomes" id="UP000033546"/>
    </source>
</evidence>
<protein>
    <recommendedName>
        <fullName evidence="11">Alanine--tRNA ligase</fullName>
        <ecNumber evidence="11">6.1.1.7</ecNumber>
    </recommendedName>
    <alternativeName>
        <fullName evidence="11">Alanyl-tRNA synthetase</fullName>
        <shortName evidence="11">AlaRS</shortName>
    </alternativeName>
</protein>
<dbReference type="PROSITE" id="PS50860">
    <property type="entry name" value="AA_TRNA_LIGASE_II_ALA"/>
    <property type="match status" value="1"/>
</dbReference>
<dbReference type="Gene3D" id="2.40.30.130">
    <property type="match status" value="1"/>
</dbReference>
<dbReference type="GO" id="GO:0002161">
    <property type="term" value="F:aminoacyl-tRNA deacylase activity"/>
    <property type="evidence" value="ECO:0007669"/>
    <property type="project" value="TreeGrafter"/>
</dbReference>
<proteinExistence type="inferred from homology"/>
<evidence type="ECO:0000256" key="5">
    <source>
        <dbReference type="ARBA" id="ARBA00022741"/>
    </source>
</evidence>
<dbReference type="InterPro" id="IPR018163">
    <property type="entry name" value="Thr/Ala-tRNA-synth_IIc_edit"/>
</dbReference>
<comment type="catalytic activity">
    <reaction evidence="11">
        <text>tRNA(Ala) + L-alanine + ATP = L-alanyl-tRNA(Ala) + AMP + diphosphate</text>
        <dbReference type="Rhea" id="RHEA:12540"/>
        <dbReference type="Rhea" id="RHEA-COMP:9657"/>
        <dbReference type="Rhea" id="RHEA-COMP:9923"/>
        <dbReference type="ChEBI" id="CHEBI:30616"/>
        <dbReference type="ChEBI" id="CHEBI:33019"/>
        <dbReference type="ChEBI" id="CHEBI:57972"/>
        <dbReference type="ChEBI" id="CHEBI:78442"/>
        <dbReference type="ChEBI" id="CHEBI:78497"/>
        <dbReference type="ChEBI" id="CHEBI:456215"/>
        <dbReference type="EC" id="6.1.1.7"/>
    </reaction>
</comment>
<dbReference type="InterPro" id="IPR018162">
    <property type="entry name" value="Ala-tRNA-ligase_IIc_anticod-bd"/>
</dbReference>
<comment type="domain">
    <text evidence="11">Consists of three domains; the N-terminal catalytic domain, the editing domain and the C-terminal C-Ala domain. The editing domain removes incorrectly charged amino acids, while the C-Ala domain, along with tRNA(Ala), serves as a bridge to cooperatively bring together the editing and aminoacylation centers thus stimulating deacylation of misacylated tRNAs.</text>
</comment>
<keyword evidence="8 11" id="KW-0694">RNA-binding</keyword>
<dbReference type="Proteomes" id="UP000033546">
    <property type="component" value="Unassembled WGS sequence"/>
</dbReference>
<keyword evidence="4 11" id="KW-0479">Metal-binding</keyword>
<dbReference type="GO" id="GO:0006419">
    <property type="term" value="P:alanyl-tRNA aminoacylation"/>
    <property type="evidence" value="ECO:0007669"/>
    <property type="project" value="UniProtKB-UniRule"/>
</dbReference>
<dbReference type="Pfam" id="PF07973">
    <property type="entry name" value="tRNA_SAD"/>
    <property type="match status" value="1"/>
</dbReference>
<evidence type="ECO:0000256" key="7">
    <source>
        <dbReference type="ARBA" id="ARBA00022840"/>
    </source>
</evidence>
<dbReference type="EMBL" id="LANU01000003">
    <property type="protein sequence ID" value="KJV63368.1"/>
    <property type="molecule type" value="Genomic_DNA"/>
</dbReference>
<dbReference type="EC" id="6.1.1.7" evidence="11"/>
<evidence type="ECO:0000256" key="11">
    <source>
        <dbReference type="HAMAP-Rule" id="MF_00036"/>
    </source>
</evidence>
<dbReference type="SUPFAM" id="SSF55681">
    <property type="entry name" value="Class II aaRS and biotin synthetases"/>
    <property type="match status" value="1"/>
</dbReference>
<dbReference type="InterPro" id="IPR023033">
    <property type="entry name" value="Ala_tRNA_ligase_euk/bac"/>
</dbReference>
<evidence type="ECO:0000256" key="2">
    <source>
        <dbReference type="ARBA" id="ARBA00022555"/>
    </source>
</evidence>
<dbReference type="SUPFAM" id="SSF50447">
    <property type="entry name" value="Translation proteins"/>
    <property type="match status" value="1"/>
</dbReference>
<reference evidence="13 14" key="1">
    <citation type="submission" date="2015-02" db="EMBL/GenBank/DDBJ databases">
        <title>Genome Sequencing of Rickettsiales.</title>
        <authorList>
            <person name="Daugherty S.C."/>
            <person name="Su Q."/>
            <person name="Abolude K."/>
            <person name="Beier-Sexton M."/>
            <person name="Carlyon J.A."/>
            <person name="Carter R."/>
            <person name="Day N.P."/>
            <person name="Dumler S.J."/>
            <person name="Dyachenko V."/>
            <person name="Godinez A."/>
            <person name="Kurtti T.J."/>
            <person name="Lichay M."/>
            <person name="Mullins K.E."/>
            <person name="Ott S."/>
            <person name="Pappas-Brown V."/>
            <person name="Paris D.H."/>
            <person name="Patel P."/>
            <person name="Richards A.L."/>
            <person name="Sadzewicz L."/>
            <person name="Sears K."/>
            <person name="Seidman D."/>
            <person name="Sengamalay N."/>
            <person name="Stenos J."/>
            <person name="Tallon L.J."/>
            <person name="Vincent G."/>
            <person name="Fraser C.M."/>
            <person name="Munderloh U."/>
            <person name="Dunning-Hotopp J.C."/>
        </authorList>
    </citation>
    <scope>NUCLEOTIDE SEQUENCE [LARGE SCALE GENOMIC DNA]</scope>
    <source>
        <strain evidence="13 14">EmCRT</strain>
    </source>
</reference>
<feature type="binding site" evidence="11">
    <location>
        <position position="585"/>
    </location>
    <ligand>
        <name>Zn(2+)</name>
        <dbReference type="ChEBI" id="CHEBI:29105"/>
    </ligand>
</feature>
<dbReference type="PRINTS" id="PR00980">
    <property type="entry name" value="TRNASYNTHALA"/>
</dbReference>
<accession>A0A0F3N5J9</accession>
<comment type="function">
    <text evidence="11">Catalyzes the attachment of alanine to tRNA(Ala) in a two-step reaction: alanine is first activated by ATP to form Ala-AMP and then transferred to the acceptor end of tRNA(Ala). Also edits incorrectly charged Ser-tRNA(Ala) and Gly-tRNA(Ala) via its editing domain.</text>
</comment>
<dbReference type="GO" id="GO:0000049">
    <property type="term" value="F:tRNA binding"/>
    <property type="evidence" value="ECO:0007669"/>
    <property type="project" value="UniProtKB-KW"/>
</dbReference>
<evidence type="ECO:0000256" key="9">
    <source>
        <dbReference type="ARBA" id="ARBA00022917"/>
    </source>
</evidence>
<keyword evidence="10 11" id="KW-0030">Aminoacyl-tRNA synthetase</keyword>
<evidence type="ECO:0000256" key="6">
    <source>
        <dbReference type="ARBA" id="ARBA00022833"/>
    </source>
</evidence>
<dbReference type="SUPFAM" id="SSF101353">
    <property type="entry name" value="Putative anticodon-binding domain of alanyl-tRNA synthetase (AlaRS)"/>
    <property type="match status" value="1"/>
</dbReference>
<evidence type="ECO:0000256" key="8">
    <source>
        <dbReference type="ARBA" id="ARBA00022884"/>
    </source>
</evidence>
<dbReference type="InterPro" id="IPR018165">
    <property type="entry name" value="Ala-tRNA-synth_IIc_core"/>
</dbReference>
<dbReference type="PATRIC" id="fig|1359167.3.peg.789"/>
<dbReference type="RefSeq" id="WP_045805112.1">
    <property type="nucleotide sequence ID" value="NZ_LANU01000003.1"/>
</dbReference>
<dbReference type="GO" id="GO:0005524">
    <property type="term" value="F:ATP binding"/>
    <property type="evidence" value="ECO:0007669"/>
    <property type="project" value="UniProtKB-UniRule"/>
</dbReference>
<organism evidence="13 14">
    <name type="scientific">Ehrlichia cf. muris str. EmCRT</name>
    <dbReference type="NCBI Taxonomy" id="1359167"/>
    <lineage>
        <taxon>Bacteria</taxon>
        <taxon>Pseudomonadati</taxon>
        <taxon>Pseudomonadota</taxon>
        <taxon>Alphaproteobacteria</taxon>
        <taxon>Rickettsiales</taxon>
        <taxon>Anaplasmataceae</taxon>
        <taxon>Ehrlichia</taxon>
    </lineage>
</organism>
<dbReference type="InterPro" id="IPR009000">
    <property type="entry name" value="Transl_B-barrel_sf"/>
</dbReference>
<gene>
    <name evidence="11 13" type="primary">alaS</name>
    <name evidence="13" type="ORF">EMUCRT_0822</name>
</gene>
<comment type="similarity">
    <text evidence="1 11">Belongs to the class-II aminoacyl-tRNA synthetase family.</text>
</comment>
<keyword evidence="11" id="KW-0963">Cytoplasm</keyword>
<feature type="binding site" evidence="11">
    <location>
        <position position="581"/>
    </location>
    <ligand>
        <name>Zn(2+)</name>
        <dbReference type="ChEBI" id="CHEBI:29105"/>
    </ligand>
</feature>
<dbReference type="InterPro" id="IPR018164">
    <property type="entry name" value="Ala-tRNA-synth_IIc_N"/>
</dbReference>
<dbReference type="FunFam" id="3.30.930.10:FF:000004">
    <property type="entry name" value="Alanine--tRNA ligase"/>
    <property type="match status" value="1"/>
</dbReference>
<dbReference type="GO" id="GO:0008270">
    <property type="term" value="F:zinc ion binding"/>
    <property type="evidence" value="ECO:0007669"/>
    <property type="project" value="UniProtKB-UniRule"/>
</dbReference>
<evidence type="ECO:0000313" key="13">
    <source>
        <dbReference type="EMBL" id="KJV63368.1"/>
    </source>
</evidence>
<dbReference type="CDD" id="cd00673">
    <property type="entry name" value="AlaRS_core"/>
    <property type="match status" value="1"/>
</dbReference>
<evidence type="ECO:0000259" key="12">
    <source>
        <dbReference type="PROSITE" id="PS50860"/>
    </source>
</evidence>
<sequence>MIKNNLVSNLRKLFIDFFTKNGHQVFPSSPLMVTDDPSLLFTNAGMVQFKQMFIDPNNASIDTAVSSQKCLRVGGKHNDLENVGYTNRHHTFFEMLGNFSFGHYFKEGAIEFAWNFITKELSLNKNKLYFTVYHDDQEAFDLWKKISGVSDNRIIKIKTNDNFWSMGNTGPCGPCSEIFYDYGDNVKGGLPGTLEEDGARFTEIWNLVFMQYDRKLDGELCALPKKCIDTGMGLERITAVMQGVYDNYDISLFKDLIEASKKQSGDSTNELAHRVIADHVRSAAFLIAEGLTPGNEGRDYILRRIIRRAARYVYMLKYDGALMYQIFPTLIDEKSCGYMADYYPELLHAKDLIISVLKIEEENFRDTLVRALPLLEKELVNLSSGDVLSGDIAFKLYDTYGFPVDITLDVIKEKGVKFDEQGFYDNMSKQKERSRLNHSIKSDQQLKGKFWTDIKQYCGDTKFIGYECCNAIAKVVSIVHGNDKSTEVAHVEDKVDILLDITPFYAESGGQKGDIGTLRVVVRHEKELLDNNSVAEVINTKKILDTLYVHECVIKKGSIMVGDIISAEVDDERRKNLCANHSATHLLHYVLKSEIDNSIMQKGSLVSDDKLRFDFSYGMALTNEQLTLIEDKMYFLIRENSPVVTDICDLKDAIAEGAVALFTEKYEEYGVRVVNIKNSKELCCGTHVKYTGEIGCFKIISEASIACGIRRIEAVTGQYAIDCFRQQEKMLYSIAENIKTPIDNVLVQIDKLNKSNQELKQKLSDVYFSMIKLQGISAEKIGNIDFLYSSLSDVPIDIVRKFINRYLTESGIILFSNVVDHNVIYTIGVGSSLHGKVKAVDFVKIIGSIMKSKGGGNAQLAQISGEYVKEVDIISHVKTKLISILND</sequence>
<keyword evidence="5 11" id="KW-0547">Nucleotide-binding</keyword>
<comment type="caution">
    <text evidence="13">The sequence shown here is derived from an EMBL/GenBank/DDBJ whole genome shotgun (WGS) entry which is preliminary data.</text>
</comment>
<dbReference type="AlphaFoldDB" id="A0A0F3N5J9"/>
<comment type="subcellular location">
    <subcellularLocation>
        <location evidence="11">Cytoplasm</location>
    </subcellularLocation>
</comment>
<evidence type="ECO:0000256" key="10">
    <source>
        <dbReference type="ARBA" id="ARBA00023146"/>
    </source>
</evidence>
<dbReference type="Gene3D" id="3.10.310.40">
    <property type="match status" value="1"/>
</dbReference>
<dbReference type="Gene3D" id="3.30.980.10">
    <property type="entry name" value="Threonyl-trna Synthetase, Chain A, domain 2"/>
    <property type="match status" value="1"/>
</dbReference>
<dbReference type="Gene3D" id="3.30.930.10">
    <property type="entry name" value="Bira Bifunctional Protein, Domain 2"/>
    <property type="match status" value="1"/>
</dbReference>
<name>A0A0F3N5J9_9RICK</name>
<dbReference type="Pfam" id="PF01411">
    <property type="entry name" value="tRNA-synt_2c"/>
    <property type="match status" value="1"/>
</dbReference>
<keyword evidence="3 11" id="KW-0436">Ligase</keyword>
<keyword evidence="7 11" id="KW-0067">ATP-binding</keyword>
<dbReference type="InterPro" id="IPR045864">
    <property type="entry name" value="aa-tRNA-synth_II/BPL/LPL"/>
</dbReference>
<dbReference type="FunFam" id="3.30.980.10:FF:000004">
    <property type="entry name" value="Alanine--tRNA ligase, cytoplasmic"/>
    <property type="match status" value="1"/>
</dbReference>
<feature type="binding site" evidence="11">
    <location>
        <position position="683"/>
    </location>
    <ligand>
        <name>Zn(2+)</name>
        <dbReference type="ChEBI" id="CHEBI:29105"/>
    </ligand>
</feature>
<dbReference type="GO" id="GO:0004813">
    <property type="term" value="F:alanine-tRNA ligase activity"/>
    <property type="evidence" value="ECO:0007669"/>
    <property type="project" value="UniProtKB-UniRule"/>
</dbReference>
<evidence type="ECO:0000256" key="1">
    <source>
        <dbReference type="ARBA" id="ARBA00008226"/>
    </source>
</evidence>
<dbReference type="InterPro" id="IPR002318">
    <property type="entry name" value="Ala-tRNA-lgiase_IIc"/>
</dbReference>
<dbReference type="PANTHER" id="PTHR11777:SF9">
    <property type="entry name" value="ALANINE--TRNA LIGASE, CYTOPLASMIC"/>
    <property type="match status" value="1"/>
</dbReference>
<dbReference type="NCBIfam" id="TIGR00344">
    <property type="entry name" value="alaS"/>
    <property type="match status" value="1"/>
</dbReference>
<dbReference type="InterPro" id="IPR012947">
    <property type="entry name" value="tRNA_SAD"/>
</dbReference>
<dbReference type="GO" id="GO:0005829">
    <property type="term" value="C:cytosol"/>
    <property type="evidence" value="ECO:0007669"/>
    <property type="project" value="TreeGrafter"/>
</dbReference>